<dbReference type="OrthoDB" id="9764318at2"/>
<organism evidence="19 20">
    <name type="scientific">Candidatus Phycorickettsia trachydisci</name>
    <dbReference type="NCBI Taxonomy" id="2115978"/>
    <lineage>
        <taxon>Bacteria</taxon>
        <taxon>Pseudomonadati</taxon>
        <taxon>Pseudomonadota</taxon>
        <taxon>Alphaproteobacteria</taxon>
        <taxon>Rickettsiales</taxon>
        <taxon>Rickettsiaceae</taxon>
        <taxon>Candidatus Phycorickettsia</taxon>
    </lineage>
</organism>
<evidence type="ECO:0000256" key="5">
    <source>
        <dbReference type="ARBA" id="ARBA00005026"/>
    </source>
</evidence>
<reference evidence="19 20" key="1">
    <citation type="submission" date="2018-03" db="EMBL/GenBank/DDBJ databases">
        <title>A gene transfer event suggests a long-term partnership between eustigmatophyte algae and a novel lineage of endosymbiotic bacteria.</title>
        <authorList>
            <person name="Yurchenko T."/>
            <person name="Sevcikova T."/>
            <person name="Pribyl P."/>
            <person name="El Karkouri K."/>
            <person name="Klimes V."/>
            <person name="Amaral R."/>
            <person name="Zbrankova V."/>
            <person name="Kim E."/>
            <person name="Raoult D."/>
            <person name="Santos L.M.A."/>
            <person name="Elias M."/>
        </authorList>
    </citation>
    <scope>NUCLEOTIDE SEQUENCE [LARGE SCALE GENOMIC DNA]</scope>
    <source>
        <strain evidence="19">CCALA 838</strain>
    </source>
</reference>
<evidence type="ECO:0000256" key="8">
    <source>
        <dbReference type="ARBA" id="ARBA00022485"/>
    </source>
</evidence>
<comment type="function">
    <text evidence="16">Catalyzes the isomerization of citrate to isocitrate via cis-aconitate.</text>
</comment>
<dbReference type="InterPro" id="IPR001030">
    <property type="entry name" value="Acoase/IPM_deHydtase_lsu_aba"/>
</dbReference>
<dbReference type="KEGG" id="ptc:phytr_10840"/>
<keyword evidence="14 16" id="KW-0456">Lyase</keyword>
<dbReference type="NCBIfam" id="TIGR01341">
    <property type="entry name" value="aconitase_1"/>
    <property type="match status" value="1"/>
</dbReference>
<keyword evidence="10" id="KW-0479">Metal-binding</keyword>
<evidence type="ECO:0000259" key="18">
    <source>
        <dbReference type="Pfam" id="PF00694"/>
    </source>
</evidence>
<keyword evidence="13 16" id="KW-0411">Iron-sulfur</keyword>
<keyword evidence="20" id="KW-1185">Reference proteome</keyword>
<dbReference type="Pfam" id="PF00694">
    <property type="entry name" value="Aconitase_C"/>
    <property type="match status" value="1"/>
</dbReference>
<evidence type="ECO:0000256" key="14">
    <source>
        <dbReference type="ARBA" id="ARBA00023239"/>
    </source>
</evidence>
<feature type="domain" description="Aconitase/3-isopropylmalate dehydratase large subunit alpha/beta/alpha" evidence="17">
    <location>
        <begin position="78"/>
        <end position="551"/>
    </location>
</feature>
<dbReference type="InterPro" id="IPR015928">
    <property type="entry name" value="Aconitase/3IPM_dehydase_swvl"/>
</dbReference>
<evidence type="ECO:0000256" key="6">
    <source>
        <dbReference type="ARBA" id="ARBA00007185"/>
    </source>
</evidence>
<evidence type="ECO:0000256" key="13">
    <source>
        <dbReference type="ARBA" id="ARBA00023014"/>
    </source>
</evidence>
<dbReference type="SUPFAM" id="SSF52016">
    <property type="entry name" value="LeuD/IlvD-like"/>
    <property type="match status" value="1"/>
</dbReference>
<keyword evidence="8 16" id="KW-0004">4Fe-4S</keyword>
<evidence type="ECO:0000256" key="2">
    <source>
        <dbReference type="ARBA" id="ARBA00001966"/>
    </source>
</evidence>
<evidence type="ECO:0000256" key="15">
    <source>
        <dbReference type="ARBA" id="ARBA00023501"/>
    </source>
</evidence>
<dbReference type="CDD" id="cd01580">
    <property type="entry name" value="AcnA_IRP_Swivel"/>
    <property type="match status" value="1"/>
</dbReference>
<dbReference type="Pfam" id="PF00330">
    <property type="entry name" value="Aconitase"/>
    <property type="match status" value="1"/>
</dbReference>
<keyword evidence="11" id="KW-0694">RNA-binding</keyword>
<dbReference type="Gene3D" id="3.30.499.10">
    <property type="entry name" value="Aconitase, domain 3"/>
    <property type="match status" value="2"/>
</dbReference>
<dbReference type="Gene3D" id="3.20.19.10">
    <property type="entry name" value="Aconitase, domain 4"/>
    <property type="match status" value="1"/>
</dbReference>
<evidence type="ECO:0000256" key="11">
    <source>
        <dbReference type="ARBA" id="ARBA00022884"/>
    </source>
</evidence>
<feature type="domain" description="Aconitase A/isopropylmalate dehydratase small subunit swivel" evidence="18">
    <location>
        <begin position="679"/>
        <end position="806"/>
    </location>
</feature>
<proteinExistence type="inferred from homology"/>
<evidence type="ECO:0000256" key="1">
    <source>
        <dbReference type="ARBA" id="ARBA00000118"/>
    </source>
</evidence>
<dbReference type="InterPro" id="IPR018136">
    <property type="entry name" value="Aconitase_4Fe-4S_BS"/>
</dbReference>
<sequence length="877" mass="97368">MKSFNSFNILKTLKFQEKEYQYFSLPSLQHHTGFAVQKLPYCLKILLENVLRYEDGNINSYDTVKEFVSWLFEGKNLKGEIGFMPARVLMQDFTGVAAVVDLAAMRSAIKDLGYNPKVINPLIEVDLVVDHSIQVDHYGRPDAADKNFNLEMERNQERYELLRWAAKNFDNFRVVPPGNGICHQINIEYLSKIVKHKGGIIYPDTLVGTDSHTTMAGGIGVLGWGVGGIEAESAMLAQPLPMLIPEVIGVYLEGELPEVANATDLVLSLTQMLRKLNVVGKLVEFYGPGLSNLTVADRTTISNMSPEYGATCGYFPVDEATLEYLRLTNKSDAEVQLVKSYMQAQGMWHNPNDEAIYTQKVNFDLSTVTTSLAGPKRPQDRVKLSSVRSNFLENVTKDVQDKFPVKGGYSLSNGDVVIAAITSCTNTSNPYAMIGAGLIAKKIVEKGLTLKPWVKTSFAPGSKVVSEYLKHAGLNKYLDKIGFNLVGYGCTTCIGNSGPLLPEIEEVITANNLQVASVLSGNRNFEGRVHPLVKANYLTSPILVVAYALAGTMNCDIHKDVLGIDKNGREVYLKDIWPHKKEIQEHIKKSLLPEFFAKSYSKVLIGSDKWEAIKVNESKIYDWHSSTYINKPPYFDGISLEPKTFKEVKDAKILAVFGDSVTTDHISPAGNISKTSPAAKYLLENGVDYKDFNSYGARRGNHEVMMRGTFANIRIKNELCPGTEGGVTKSLDDSIKSIYEVAMEYQAKSTPLVIFAGKEYGTGSSRDWAAKGPALLGVRAIVAESFERIHRSNLVGMGILPLKFLNNKTRLDLKLSGKEVIDIQLHELKPFAKALCIIDNKTKIEVELQVFTDIEIEYLKSGSILHKVLLDQIKNKR</sequence>
<dbReference type="RefSeq" id="WP_106874835.1">
    <property type="nucleotide sequence ID" value="NZ_CP027845.1"/>
</dbReference>
<evidence type="ECO:0000256" key="9">
    <source>
        <dbReference type="ARBA" id="ARBA00022532"/>
    </source>
</evidence>
<evidence type="ECO:0000256" key="7">
    <source>
        <dbReference type="ARBA" id="ARBA00011245"/>
    </source>
</evidence>
<comment type="similarity">
    <text evidence="6 16">Belongs to the aconitase/IPM isomerase family.</text>
</comment>
<dbReference type="EC" id="4.2.1.3" evidence="16"/>
<comment type="subunit">
    <text evidence="7">Monomer.</text>
</comment>
<gene>
    <name evidence="19" type="ORF">phytr_10840</name>
</gene>
<dbReference type="NCBIfam" id="NF009520">
    <property type="entry name" value="PRK12881.1"/>
    <property type="match status" value="1"/>
</dbReference>
<evidence type="ECO:0000256" key="16">
    <source>
        <dbReference type="RuleBase" id="RU361275"/>
    </source>
</evidence>
<keyword evidence="12 16" id="KW-0408">Iron</keyword>
<dbReference type="GO" id="GO:0003994">
    <property type="term" value="F:aconitate hydratase activity"/>
    <property type="evidence" value="ECO:0007669"/>
    <property type="project" value="UniProtKB-EC"/>
</dbReference>
<dbReference type="GO" id="GO:0051539">
    <property type="term" value="F:4 iron, 4 sulfur cluster binding"/>
    <property type="evidence" value="ECO:0007669"/>
    <property type="project" value="UniProtKB-KW"/>
</dbReference>
<dbReference type="InterPro" id="IPR044137">
    <property type="entry name" value="AcnA_IRP_Swivel"/>
</dbReference>
<dbReference type="GO" id="GO:0003723">
    <property type="term" value="F:RNA binding"/>
    <property type="evidence" value="ECO:0007669"/>
    <property type="project" value="UniProtKB-KW"/>
</dbReference>
<dbReference type="PROSITE" id="PS01244">
    <property type="entry name" value="ACONITASE_2"/>
    <property type="match status" value="1"/>
</dbReference>
<dbReference type="CDD" id="cd01586">
    <property type="entry name" value="AcnA_IRP"/>
    <property type="match status" value="1"/>
</dbReference>
<name>A0A2P1P9R2_9RICK</name>
<dbReference type="UniPathway" id="UPA00223">
    <property type="reaction ID" value="UER00718"/>
</dbReference>
<evidence type="ECO:0000256" key="12">
    <source>
        <dbReference type="ARBA" id="ARBA00023004"/>
    </source>
</evidence>
<protein>
    <recommendedName>
        <fullName evidence="16">Aconitate hydratase</fullName>
        <shortName evidence="16">Aconitase</shortName>
        <ecNumber evidence="16">4.2.1.3</ecNumber>
    </recommendedName>
</protein>
<dbReference type="InterPro" id="IPR036008">
    <property type="entry name" value="Aconitase_4Fe-4S_dom"/>
</dbReference>
<dbReference type="GO" id="GO:0047456">
    <property type="term" value="F:2-methylisocitrate dehydratase activity"/>
    <property type="evidence" value="ECO:0007669"/>
    <property type="project" value="UniProtKB-EC"/>
</dbReference>
<comment type="function">
    <text evidence="3">Involved in the catabolism of short chain fatty acids (SCFA) via the tricarboxylic acid (TCA)(acetyl degradation route) and probably the 2-methylcitrate cycle I (propionate degradation route). Catalyzes the reversible isomerization of citrate to isocitrate via cis-aconitate. Could catalyze the hydration of 2-methyl-cis-aconitate to yield (2R,3S)-2-methylisocitrate. The apo form of AcnA functions as a RNA-binding regulatory protein.</text>
</comment>
<evidence type="ECO:0000259" key="17">
    <source>
        <dbReference type="Pfam" id="PF00330"/>
    </source>
</evidence>
<comment type="cofactor">
    <cofactor evidence="2">
        <name>[4Fe-4S] cluster</name>
        <dbReference type="ChEBI" id="CHEBI:49883"/>
    </cofactor>
</comment>
<dbReference type="PANTHER" id="PTHR11670">
    <property type="entry name" value="ACONITASE/IRON-RESPONSIVE ELEMENT FAMILY MEMBER"/>
    <property type="match status" value="1"/>
</dbReference>
<comment type="catalytic activity">
    <reaction evidence="15 16">
        <text>citrate = D-threo-isocitrate</text>
        <dbReference type="Rhea" id="RHEA:10336"/>
        <dbReference type="ChEBI" id="CHEBI:15562"/>
        <dbReference type="ChEBI" id="CHEBI:16947"/>
        <dbReference type="EC" id="4.2.1.3"/>
    </reaction>
</comment>
<dbReference type="PRINTS" id="PR00415">
    <property type="entry name" value="ACONITASE"/>
</dbReference>
<dbReference type="EMBL" id="CP027845">
    <property type="protein sequence ID" value="AVP88011.1"/>
    <property type="molecule type" value="Genomic_DNA"/>
</dbReference>
<dbReference type="Gene3D" id="6.10.190.10">
    <property type="match status" value="1"/>
</dbReference>
<accession>A0A2P1P9R2</accession>
<dbReference type="GO" id="GO:0006099">
    <property type="term" value="P:tricarboxylic acid cycle"/>
    <property type="evidence" value="ECO:0007669"/>
    <property type="project" value="UniProtKB-UniPathway"/>
</dbReference>
<dbReference type="PROSITE" id="PS00450">
    <property type="entry name" value="ACONITASE_1"/>
    <property type="match status" value="1"/>
</dbReference>
<evidence type="ECO:0000313" key="19">
    <source>
        <dbReference type="EMBL" id="AVP88011.1"/>
    </source>
</evidence>
<dbReference type="AlphaFoldDB" id="A0A2P1P9R2"/>
<keyword evidence="9" id="KW-0816">Tricarboxylic acid cycle</keyword>
<dbReference type="InterPro" id="IPR006249">
    <property type="entry name" value="Aconitase/IRP2"/>
</dbReference>
<dbReference type="Proteomes" id="UP000241762">
    <property type="component" value="Chromosome"/>
</dbReference>
<comment type="pathway">
    <text evidence="5">Organic acid metabolism; propanoate degradation.</text>
</comment>
<comment type="catalytic activity">
    <reaction evidence="1">
        <text>(2S,3R)-3-hydroxybutane-1,2,3-tricarboxylate = 2-methyl-cis-aconitate + H2O</text>
        <dbReference type="Rhea" id="RHEA:17941"/>
        <dbReference type="ChEBI" id="CHEBI:15377"/>
        <dbReference type="ChEBI" id="CHEBI:57429"/>
        <dbReference type="ChEBI" id="CHEBI:57872"/>
        <dbReference type="EC" id="4.2.1.99"/>
    </reaction>
</comment>
<dbReference type="InterPro" id="IPR000573">
    <property type="entry name" value="AconitaseA/IPMdHydase_ssu_swvl"/>
</dbReference>
<evidence type="ECO:0000256" key="10">
    <source>
        <dbReference type="ARBA" id="ARBA00022723"/>
    </source>
</evidence>
<dbReference type="InterPro" id="IPR015931">
    <property type="entry name" value="Acnase/IPM_dHydase_lsu_aba_1/3"/>
</dbReference>
<dbReference type="GO" id="GO:0046872">
    <property type="term" value="F:metal ion binding"/>
    <property type="evidence" value="ECO:0007669"/>
    <property type="project" value="UniProtKB-KW"/>
</dbReference>
<dbReference type="FunFam" id="3.30.499.10:FF:000020">
    <property type="entry name" value="Aconitate hydratase A"/>
    <property type="match status" value="1"/>
</dbReference>
<evidence type="ECO:0000256" key="4">
    <source>
        <dbReference type="ARBA" id="ARBA00004717"/>
    </source>
</evidence>
<dbReference type="FunFam" id="3.20.19.10:FF:000001">
    <property type="entry name" value="Aconitate hydratase"/>
    <property type="match status" value="1"/>
</dbReference>
<dbReference type="SUPFAM" id="SSF53732">
    <property type="entry name" value="Aconitase iron-sulfur domain"/>
    <property type="match status" value="1"/>
</dbReference>
<comment type="pathway">
    <text evidence="4">Carbohydrate metabolism; tricarboxylic acid cycle; isocitrate from oxaloacetate: step 2/2.</text>
</comment>
<dbReference type="NCBIfam" id="NF006757">
    <property type="entry name" value="PRK09277.1"/>
    <property type="match status" value="1"/>
</dbReference>
<evidence type="ECO:0000313" key="20">
    <source>
        <dbReference type="Proteomes" id="UP000241762"/>
    </source>
</evidence>
<evidence type="ECO:0000256" key="3">
    <source>
        <dbReference type="ARBA" id="ARBA00002737"/>
    </source>
</evidence>